<protein>
    <submittedName>
        <fullName evidence="3">Beta-hydroxyacyl-ACP dehydratase</fullName>
    </submittedName>
</protein>
<reference evidence="3" key="1">
    <citation type="journal article" date="2021" name="PeerJ">
        <title>Extensive microbial diversity within the chicken gut microbiome revealed by metagenomics and culture.</title>
        <authorList>
            <person name="Gilroy R."/>
            <person name="Ravi A."/>
            <person name="Getino M."/>
            <person name="Pursley I."/>
            <person name="Horton D.L."/>
            <person name="Alikhan N.F."/>
            <person name="Baker D."/>
            <person name="Gharbi K."/>
            <person name="Hall N."/>
            <person name="Watson M."/>
            <person name="Adriaenssens E.M."/>
            <person name="Foster-Nyarko E."/>
            <person name="Jarju S."/>
            <person name="Secka A."/>
            <person name="Antonio M."/>
            <person name="Oren A."/>
            <person name="Chaudhuri R.R."/>
            <person name="La Ragione R."/>
            <person name="Hildebrand F."/>
            <person name="Pallen M.J."/>
        </authorList>
    </citation>
    <scope>NUCLEOTIDE SEQUENCE</scope>
    <source>
        <strain evidence="3">ChiSjej1B19-8411</strain>
    </source>
</reference>
<dbReference type="Gene3D" id="3.10.129.10">
    <property type="entry name" value="Hotdog Thioesterase"/>
    <property type="match status" value="1"/>
</dbReference>
<evidence type="ECO:0000256" key="1">
    <source>
        <dbReference type="ARBA" id="ARBA00009174"/>
    </source>
</evidence>
<dbReference type="SUPFAM" id="SSF54637">
    <property type="entry name" value="Thioesterase/thiol ester dehydrase-isomerase"/>
    <property type="match status" value="1"/>
</dbReference>
<dbReference type="AlphaFoldDB" id="A0A9D1WHJ3"/>
<dbReference type="PANTHER" id="PTHR30272:SF1">
    <property type="entry name" value="3-HYDROXYACYL-[ACYL-CARRIER-PROTEIN] DEHYDRATASE"/>
    <property type="match status" value="1"/>
</dbReference>
<reference evidence="3" key="2">
    <citation type="submission" date="2021-04" db="EMBL/GenBank/DDBJ databases">
        <authorList>
            <person name="Gilroy R."/>
        </authorList>
    </citation>
    <scope>NUCLEOTIDE SEQUENCE</scope>
    <source>
        <strain evidence="3">ChiSjej1B19-8411</strain>
    </source>
</reference>
<dbReference type="Pfam" id="PF07977">
    <property type="entry name" value="FabA"/>
    <property type="match status" value="1"/>
</dbReference>
<accession>A0A9D1WHJ3</accession>
<dbReference type="EMBL" id="DXEX01000130">
    <property type="protein sequence ID" value="HIX59190.1"/>
    <property type="molecule type" value="Genomic_DNA"/>
</dbReference>
<proteinExistence type="inferred from homology"/>
<evidence type="ECO:0000313" key="4">
    <source>
        <dbReference type="Proteomes" id="UP000886817"/>
    </source>
</evidence>
<comment type="similarity">
    <text evidence="1">Belongs to the thioester dehydratase family. FabZ subfamily.</text>
</comment>
<dbReference type="Proteomes" id="UP000886817">
    <property type="component" value="Unassembled WGS sequence"/>
</dbReference>
<sequence length="146" mass="16434">MTREEILQVLPQREPMLMVDDILELVPGQLAVGYKKIGNDEVWMQGHFPGEPVLPGVLLIEHMAQVSLFLAWDPQRPRKEKPYLAQVDTVKFLQPVLPGTELYTEVKPLTAGAGFVKTEAVIYIDKERTRAAARGKLTCYLGMDVM</sequence>
<dbReference type="GO" id="GO:0016829">
    <property type="term" value="F:lyase activity"/>
    <property type="evidence" value="ECO:0007669"/>
    <property type="project" value="UniProtKB-KW"/>
</dbReference>
<evidence type="ECO:0000313" key="3">
    <source>
        <dbReference type="EMBL" id="HIX59190.1"/>
    </source>
</evidence>
<gene>
    <name evidence="3" type="ORF">IAA45_05685</name>
</gene>
<dbReference type="CDD" id="cd01288">
    <property type="entry name" value="FabZ"/>
    <property type="match status" value="1"/>
</dbReference>
<dbReference type="PANTHER" id="PTHR30272">
    <property type="entry name" value="3-HYDROXYACYL-[ACYL-CARRIER-PROTEIN] DEHYDRATASE"/>
    <property type="match status" value="1"/>
</dbReference>
<comment type="caution">
    <text evidence="3">The sequence shown here is derived from an EMBL/GenBank/DDBJ whole genome shotgun (WGS) entry which is preliminary data.</text>
</comment>
<keyword evidence="2" id="KW-0456">Lyase</keyword>
<name>A0A9D1WHJ3_9FIRM</name>
<dbReference type="InterPro" id="IPR013114">
    <property type="entry name" value="FabA_FabZ"/>
</dbReference>
<organism evidence="3 4">
    <name type="scientific">Candidatus Blautia gallistercoris</name>
    <dbReference type="NCBI Taxonomy" id="2838490"/>
    <lineage>
        <taxon>Bacteria</taxon>
        <taxon>Bacillati</taxon>
        <taxon>Bacillota</taxon>
        <taxon>Clostridia</taxon>
        <taxon>Lachnospirales</taxon>
        <taxon>Lachnospiraceae</taxon>
        <taxon>Blautia</taxon>
    </lineage>
</organism>
<dbReference type="InterPro" id="IPR029069">
    <property type="entry name" value="HotDog_dom_sf"/>
</dbReference>
<evidence type="ECO:0000256" key="2">
    <source>
        <dbReference type="ARBA" id="ARBA00023239"/>
    </source>
</evidence>